<evidence type="ECO:0000313" key="2">
    <source>
        <dbReference type="EMBL" id="KAH6649184.1"/>
    </source>
</evidence>
<protein>
    <submittedName>
        <fullName evidence="2">Uncharacterized protein</fullName>
    </submittedName>
</protein>
<dbReference type="AlphaFoldDB" id="A0A9P8UFY1"/>
<sequence length="172" mass="19090">MAVPREAVSRITTSTIAGQSQQQDTTLSLQLLQNNRQQILPQHEMSPSPPVRDSKRDGRGSSATRGSPDPASNVNTIEPRTTSVSVLNAAFYVEVLMLTAMQLSARSNSCSMLWKQMFGDLEPLELQVDLDNSLQRDRHWQASPRSNDGKPHEYQGPEQATRVETESLTCQP</sequence>
<evidence type="ECO:0000256" key="1">
    <source>
        <dbReference type="SAM" id="MobiDB-lite"/>
    </source>
</evidence>
<proteinExistence type="predicted"/>
<name>A0A9P8UFY1_9PEZI</name>
<feature type="compositionally biased region" description="Basic and acidic residues" evidence="1">
    <location>
        <begin position="147"/>
        <end position="165"/>
    </location>
</feature>
<keyword evidence="3" id="KW-1185">Reference proteome</keyword>
<organism evidence="2 3">
    <name type="scientific">Truncatella angustata</name>
    <dbReference type="NCBI Taxonomy" id="152316"/>
    <lineage>
        <taxon>Eukaryota</taxon>
        <taxon>Fungi</taxon>
        <taxon>Dikarya</taxon>
        <taxon>Ascomycota</taxon>
        <taxon>Pezizomycotina</taxon>
        <taxon>Sordariomycetes</taxon>
        <taxon>Xylariomycetidae</taxon>
        <taxon>Amphisphaeriales</taxon>
        <taxon>Sporocadaceae</taxon>
        <taxon>Truncatella</taxon>
    </lineage>
</organism>
<feature type="region of interest" description="Disordered" evidence="1">
    <location>
        <begin position="139"/>
        <end position="172"/>
    </location>
</feature>
<accession>A0A9P8UFY1</accession>
<dbReference type="Proteomes" id="UP000758603">
    <property type="component" value="Unassembled WGS sequence"/>
</dbReference>
<gene>
    <name evidence="2" type="ORF">BKA67DRAFT_539175</name>
</gene>
<feature type="compositionally biased region" description="Low complexity" evidence="1">
    <location>
        <begin position="19"/>
        <end position="42"/>
    </location>
</feature>
<reference evidence="2" key="1">
    <citation type="journal article" date="2021" name="Nat. Commun.">
        <title>Genetic determinants of endophytism in the Arabidopsis root mycobiome.</title>
        <authorList>
            <person name="Mesny F."/>
            <person name="Miyauchi S."/>
            <person name="Thiergart T."/>
            <person name="Pickel B."/>
            <person name="Atanasova L."/>
            <person name="Karlsson M."/>
            <person name="Huettel B."/>
            <person name="Barry K.W."/>
            <person name="Haridas S."/>
            <person name="Chen C."/>
            <person name="Bauer D."/>
            <person name="Andreopoulos W."/>
            <person name="Pangilinan J."/>
            <person name="LaButti K."/>
            <person name="Riley R."/>
            <person name="Lipzen A."/>
            <person name="Clum A."/>
            <person name="Drula E."/>
            <person name="Henrissat B."/>
            <person name="Kohler A."/>
            <person name="Grigoriev I.V."/>
            <person name="Martin F.M."/>
            <person name="Hacquard S."/>
        </authorList>
    </citation>
    <scope>NUCLEOTIDE SEQUENCE</scope>
    <source>
        <strain evidence="2">MPI-SDFR-AT-0073</strain>
    </source>
</reference>
<comment type="caution">
    <text evidence="2">The sequence shown here is derived from an EMBL/GenBank/DDBJ whole genome shotgun (WGS) entry which is preliminary data.</text>
</comment>
<evidence type="ECO:0000313" key="3">
    <source>
        <dbReference type="Proteomes" id="UP000758603"/>
    </source>
</evidence>
<dbReference type="EMBL" id="JAGPXC010000007">
    <property type="protein sequence ID" value="KAH6649184.1"/>
    <property type="molecule type" value="Genomic_DNA"/>
</dbReference>
<dbReference type="GeneID" id="70129483"/>
<dbReference type="RefSeq" id="XP_045955691.1">
    <property type="nucleotide sequence ID" value="XM_046100591.1"/>
</dbReference>
<feature type="compositionally biased region" description="Polar residues" evidence="1">
    <location>
        <begin position="61"/>
        <end position="77"/>
    </location>
</feature>
<feature type="region of interest" description="Disordered" evidence="1">
    <location>
        <begin position="1"/>
        <end position="77"/>
    </location>
</feature>